<dbReference type="InterPro" id="IPR029962">
    <property type="entry name" value="TBL"/>
</dbReference>
<proteinExistence type="predicted"/>
<evidence type="ECO:0000313" key="2">
    <source>
        <dbReference type="Proteomes" id="UP000284842"/>
    </source>
</evidence>
<organism evidence="1 2">
    <name type="scientific">Panaeolus cyanescens</name>
    <dbReference type="NCBI Taxonomy" id="181874"/>
    <lineage>
        <taxon>Eukaryota</taxon>
        <taxon>Fungi</taxon>
        <taxon>Dikarya</taxon>
        <taxon>Basidiomycota</taxon>
        <taxon>Agaricomycotina</taxon>
        <taxon>Agaricomycetes</taxon>
        <taxon>Agaricomycetidae</taxon>
        <taxon>Agaricales</taxon>
        <taxon>Agaricineae</taxon>
        <taxon>Galeropsidaceae</taxon>
        <taxon>Panaeolus</taxon>
    </lineage>
</organism>
<comment type="caution">
    <text evidence="1">The sequence shown here is derived from an EMBL/GenBank/DDBJ whole genome shotgun (WGS) entry which is preliminary data.</text>
</comment>
<dbReference type="PANTHER" id="PTHR32285">
    <property type="entry name" value="PROTEIN TRICHOME BIREFRINGENCE-LIKE 9-RELATED"/>
    <property type="match status" value="1"/>
</dbReference>
<reference evidence="1 2" key="1">
    <citation type="journal article" date="2018" name="Evol. Lett.">
        <title>Horizontal gene cluster transfer increased hallucinogenic mushroom diversity.</title>
        <authorList>
            <person name="Reynolds H.T."/>
            <person name="Vijayakumar V."/>
            <person name="Gluck-Thaler E."/>
            <person name="Korotkin H.B."/>
            <person name="Matheny P.B."/>
            <person name="Slot J.C."/>
        </authorList>
    </citation>
    <scope>NUCLEOTIDE SEQUENCE [LARGE SCALE GENOMIC DNA]</scope>
    <source>
        <strain evidence="1 2">2629</strain>
    </source>
</reference>
<sequence length="369" mass="42923">MAMTSPKDALEFSGFRGCASSREYDWHLGADRQEQWNRFPSAQSWRWKPSDECEEHLDPLAPGALIKHLVEDGGWFLVGDSVTESHFFSLSCILYPHVIATPNYTGQANFDRSWPQHLYLNASSPLVPHLSFPSDFSITSTPLVSFKRVDILFSQQELRDMHKKFHPHIEDPSLFSDEKVWTVSLEEYLAEFLEPRPEANYKTMIVSTGGHWTTSLFSKTLPSGPGIEGVMLLFEGAVKRWAERVQGAITEYNKQRTWRWGSKESKKEVLIRAYLPGHEDCHKFDKPWDEIQPFVWNWFNWGEIWRYNWSFEKLLAERKKFPNIHYLGIDRPARLRPDAHASSDCLHIMAGAGVLEGWTHYIWHFITHL</sequence>
<dbReference type="STRING" id="181874.A0A409YX61"/>
<evidence type="ECO:0000313" key="1">
    <source>
        <dbReference type="EMBL" id="PPR07553.1"/>
    </source>
</evidence>
<dbReference type="AlphaFoldDB" id="A0A409YX61"/>
<gene>
    <name evidence="1" type="ORF">CVT24_008749</name>
</gene>
<dbReference type="GO" id="GO:0016413">
    <property type="term" value="F:O-acetyltransferase activity"/>
    <property type="evidence" value="ECO:0007669"/>
    <property type="project" value="InterPro"/>
</dbReference>
<dbReference type="InParanoid" id="A0A409YX61"/>
<dbReference type="OrthoDB" id="630188at2759"/>
<dbReference type="PANTHER" id="PTHR32285:SF48">
    <property type="entry name" value="PROTEIN TRICHOME BIREFRINGENCE-LIKE 19"/>
    <property type="match status" value="1"/>
</dbReference>
<accession>A0A409YX61</accession>
<keyword evidence="2" id="KW-1185">Reference proteome</keyword>
<dbReference type="Proteomes" id="UP000284842">
    <property type="component" value="Unassembled WGS sequence"/>
</dbReference>
<dbReference type="EMBL" id="NHTK01000424">
    <property type="protein sequence ID" value="PPR07553.1"/>
    <property type="molecule type" value="Genomic_DNA"/>
</dbReference>
<protein>
    <submittedName>
        <fullName evidence="1">Uncharacterized protein</fullName>
    </submittedName>
</protein>
<name>A0A409YX61_9AGAR</name>